<feature type="transmembrane region" description="Helical" evidence="1">
    <location>
        <begin position="33"/>
        <end position="53"/>
    </location>
</feature>
<reference evidence="2 3" key="1">
    <citation type="submission" date="2015-01" db="EMBL/GenBank/DDBJ databases">
        <title>Evolution of Trichinella species and genotypes.</title>
        <authorList>
            <person name="Korhonen P.K."/>
            <person name="Edoardo P."/>
            <person name="Giuseppe L.R."/>
            <person name="Gasser R.B."/>
        </authorList>
    </citation>
    <scope>NUCLEOTIDE SEQUENCE [LARGE SCALE GENOMIC DNA]</scope>
    <source>
        <strain evidence="2">ISS1029</strain>
    </source>
</reference>
<proteinExistence type="predicted"/>
<sequence>MNDRLSCNHEHICTREKQIKAHRTSDLKTRTTVNYVFFSIAINFFCTFAIWFFL</sequence>
<dbReference type="Proteomes" id="UP000055024">
    <property type="component" value="Unassembled WGS sequence"/>
</dbReference>
<accession>A0A0V1G9A5</accession>
<dbReference type="AlphaFoldDB" id="A0A0V1G9A5"/>
<organism evidence="2 3">
    <name type="scientific">Trichinella zimbabwensis</name>
    <dbReference type="NCBI Taxonomy" id="268475"/>
    <lineage>
        <taxon>Eukaryota</taxon>
        <taxon>Metazoa</taxon>
        <taxon>Ecdysozoa</taxon>
        <taxon>Nematoda</taxon>
        <taxon>Enoplea</taxon>
        <taxon>Dorylaimia</taxon>
        <taxon>Trichinellida</taxon>
        <taxon>Trichinellidae</taxon>
        <taxon>Trichinella</taxon>
    </lineage>
</organism>
<comment type="caution">
    <text evidence="2">The sequence shown here is derived from an EMBL/GenBank/DDBJ whole genome shotgun (WGS) entry which is preliminary data.</text>
</comment>
<gene>
    <name evidence="2" type="ORF">T11_3786</name>
</gene>
<keyword evidence="1" id="KW-0812">Transmembrane</keyword>
<dbReference type="EMBL" id="JYDP01004463">
    <property type="protein sequence ID" value="KRY94870.1"/>
    <property type="molecule type" value="Genomic_DNA"/>
</dbReference>
<keyword evidence="1" id="KW-0472">Membrane</keyword>
<evidence type="ECO:0000313" key="3">
    <source>
        <dbReference type="Proteomes" id="UP000055024"/>
    </source>
</evidence>
<keyword evidence="3" id="KW-1185">Reference proteome</keyword>
<name>A0A0V1G9A5_9BILA</name>
<evidence type="ECO:0000256" key="1">
    <source>
        <dbReference type="SAM" id="Phobius"/>
    </source>
</evidence>
<keyword evidence="1" id="KW-1133">Transmembrane helix</keyword>
<protein>
    <submittedName>
        <fullName evidence="2">Uncharacterized protein</fullName>
    </submittedName>
</protein>
<evidence type="ECO:0000313" key="2">
    <source>
        <dbReference type="EMBL" id="KRY94870.1"/>
    </source>
</evidence>